<gene>
    <name evidence="1" type="ORF">UFOVP369_27</name>
</gene>
<reference evidence="1" key="1">
    <citation type="submission" date="2020-05" db="EMBL/GenBank/DDBJ databases">
        <authorList>
            <person name="Chiriac C."/>
            <person name="Salcher M."/>
            <person name="Ghai R."/>
            <person name="Kavagutti S V."/>
        </authorList>
    </citation>
    <scope>NUCLEOTIDE SEQUENCE</scope>
</reference>
<organism evidence="1">
    <name type="scientific">uncultured Caudovirales phage</name>
    <dbReference type="NCBI Taxonomy" id="2100421"/>
    <lineage>
        <taxon>Viruses</taxon>
        <taxon>Duplodnaviria</taxon>
        <taxon>Heunggongvirae</taxon>
        <taxon>Uroviricota</taxon>
        <taxon>Caudoviricetes</taxon>
        <taxon>Peduoviridae</taxon>
        <taxon>Maltschvirus</taxon>
        <taxon>Maltschvirus maltsch</taxon>
    </lineage>
</organism>
<accession>A0A6J7X0N2</accession>
<name>A0A6J7X0N2_9CAUD</name>
<evidence type="ECO:0000313" key="1">
    <source>
        <dbReference type="EMBL" id="CAB5222715.1"/>
    </source>
</evidence>
<dbReference type="EMBL" id="LR798315">
    <property type="protein sequence ID" value="CAB5222715.1"/>
    <property type="molecule type" value="Genomic_DNA"/>
</dbReference>
<proteinExistence type="predicted"/>
<sequence>MQEPKQQYLFNFMDPEYDVSWDDMETDDYNSMWSLAEQDAEYEAYLDSLITE</sequence>
<protein>
    <submittedName>
        <fullName evidence="1">Uncharacterized protein</fullName>
    </submittedName>
</protein>